<evidence type="ECO:0000313" key="2">
    <source>
        <dbReference type="EMBL" id="GES81094.1"/>
    </source>
</evidence>
<name>A0A8H3QLM7_9GLOM</name>
<comment type="caution">
    <text evidence="2">The sequence shown here is derived from an EMBL/GenBank/DDBJ whole genome shotgun (WGS) entry which is preliminary data.</text>
</comment>
<keyword evidence="1" id="KW-1133">Transmembrane helix</keyword>
<reference evidence="2" key="1">
    <citation type="submission" date="2019-10" db="EMBL/GenBank/DDBJ databases">
        <title>Conservation and host-specific expression of non-tandemly repeated heterogenous ribosome RNA gene in arbuscular mycorrhizal fungi.</title>
        <authorList>
            <person name="Maeda T."/>
            <person name="Kobayashi Y."/>
            <person name="Nakagawa T."/>
            <person name="Ezawa T."/>
            <person name="Yamaguchi K."/>
            <person name="Bino T."/>
            <person name="Nishimoto Y."/>
            <person name="Shigenobu S."/>
            <person name="Kawaguchi M."/>
        </authorList>
    </citation>
    <scope>NUCLEOTIDE SEQUENCE</scope>
    <source>
        <strain evidence="2">HR1</strain>
    </source>
</reference>
<keyword evidence="1" id="KW-0812">Transmembrane</keyword>
<keyword evidence="1" id="KW-0472">Membrane</keyword>
<evidence type="ECO:0000313" key="3">
    <source>
        <dbReference type="Proteomes" id="UP000615446"/>
    </source>
</evidence>
<evidence type="ECO:0000256" key="1">
    <source>
        <dbReference type="SAM" id="Phobius"/>
    </source>
</evidence>
<dbReference type="EMBL" id="BLAL01000053">
    <property type="protein sequence ID" value="GES81094.1"/>
    <property type="molecule type" value="Genomic_DNA"/>
</dbReference>
<proteinExistence type="predicted"/>
<feature type="transmembrane region" description="Helical" evidence="1">
    <location>
        <begin position="7"/>
        <end position="27"/>
    </location>
</feature>
<dbReference type="Proteomes" id="UP000615446">
    <property type="component" value="Unassembled WGS sequence"/>
</dbReference>
<organism evidence="2 3">
    <name type="scientific">Rhizophagus clarus</name>
    <dbReference type="NCBI Taxonomy" id="94130"/>
    <lineage>
        <taxon>Eukaryota</taxon>
        <taxon>Fungi</taxon>
        <taxon>Fungi incertae sedis</taxon>
        <taxon>Mucoromycota</taxon>
        <taxon>Glomeromycotina</taxon>
        <taxon>Glomeromycetes</taxon>
        <taxon>Glomerales</taxon>
        <taxon>Glomeraceae</taxon>
        <taxon>Rhizophagus</taxon>
    </lineage>
</organism>
<feature type="transmembrane region" description="Helical" evidence="1">
    <location>
        <begin position="47"/>
        <end position="68"/>
    </location>
</feature>
<protein>
    <submittedName>
        <fullName evidence="2">Uncharacterized protein</fullName>
    </submittedName>
</protein>
<dbReference type="AlphaFoldDB" id="A0A8H3QLM7"/>
<feature type="transmembrane region" description="Helical" evidence="1">
    <location>
        <begin position="80"/>
        <end position="101"/>
    </location>
</feature>
<gene>
    <name evidence="2" type="ORF">RCL2_000835500</name>
</gene>
<accession>A0A8H3QLM7</accession>
<sequence length="133" mass="15518">MTAHNIVLKTFCFLYSIICIATEIWYLVALHKIGDYNDHKVNVTTSFITYTDFFYFTCNILIMCVCVLPREFNNNKELFYGFLGIAIFSATYSLIAGSRLISCLYFNLGEIPFNCKYNYDLPENVKIAYWFVL</sequence>